<sequence length="216" mass="23695">MNHLPPRFAATGSLGRLLNTAVELFAARGYHGVSVRDLTAAMGVKPSSLYAHFPSKEDLFAHLVFLANEEIHERLRSVLLESGPDPVRQLRAHVRCYVTFHGEYPLLAAVGHHDPHVLGKGMDRVMVLRRAAIDLLLAIIKRGNESGAFACADPWLAVAAIAGMGIRVASWFRPPGYQADPSFEAYPLEVHEWTPGYTAARIAETYADYALGIVRA</sequence>
<feature type="domain" description="HTH tetR-type" evidence="5">
    <location>
        <begin position="11"/>
        <end position="71"/>
    </location>
</feature>
<organism evidence="6 7">
    <name type="scientific">Crossiella cryophila</name>
    <dbReference type="NCBI Taxonomy" id="43355"/>
    <lineage>
        <taxon>Bacteria</taxon>
        <taxon>Bacillati</taxon>
        <taxon>Actinomycetota</taxon>
        <taxon>Actinomycetes</taxon>
        <taxon>Pseudonocardiales</taxon>
        <taxon>Pseudonocardiaceae</taxon>
        <taxon>Crossiella</taxon>
    </lineage>
</organism>
<dbReference type="PANTHER" id="PTHR30055:SF234">
    <property type="entry name" value="HTH-TYPE TRANSCRIPTIONAL REGULATOR BETI"/>
    <property type="match status" value="1"/>
</dbReference>
<evidence type="ECO:0000259" key="5">
    <source>
        <dbReference type="PROSITE" id="PS50977"/>
    </source>
</evidence>
<keyword evidence="7" id="KW-1185">Reference proteome</keyword>
<evidence type="ECO:0000256" key="1">
    <source>
        <dbReference type="ARBA" id="ARBA00023015"/>
    </source>
</evidence>
<comment type="caution">
    <text evidence="6">The sequence shown here is derived from an EMBL/GenBank/DDBJ whole genome shotgun (WGS) entry which is preliminary data.</text>
</comment>
<dbReference type="EMBL" id="JACHMH010000001">
    <property type="protein sequence ID" value="MBB4678759.1"/>
    <property type="molecule type" value="Genomic_DNA"/>
</dbReference>
<reference evidence="6 7" key="1">
    <citation type="submission" date="2020-08" db="EMBL/GenBank/DDBJ databases">
        <title>Sequencing the genomes of 1000 actinobacteria strains.</title>
        <authorList>
            <person name="Klenk H.-P."/>
        </authorList>
    </citation>
    <scope>NUCLEOTIDE SEQUENCE [LARGE SCALE GENOMIC DNA]</scope>
    <source>
        <strain evidence="6 7">DSM 44230</strain>
    </source>
</reference>
<keyword evidence="1" id="KW-0805">Transcription regulation</keyword>
<dbReference type="Gene3D" id="1.10.357.10">
    <property type="entry name" value="Tetracycline Repressor, domain 2"/>
    <property type="match status" value="1"/>
</dbReference>
<dbReference type="PROSITE" id="PS50977">
    <property type="entry name" value="HTH_TETR_2"/>
    <property type="match status" value="1"/>
</dbReference>
<dbReference type="SUPFAM" id="SSF46689">
    <property type="entry name" value="Homeodomain-like"/>
    <property type="match status" value="1"/>
</dbReference>
<protein>
    <submittedName>
        <fullName evidence="6">AcrR family transcriptional regulator</fullName>
    </submittedName>
</protein>
<dbReference type="InterPro" id="IPR001647">
    <property type="entry name" value="HTH_TetR"/>
</dbReference>
<dbReference type="InterPro" id="IPR036271">
    <property type="entry name" value="Tet_transcr_reg_TetR-rel_C_sf"/>
</dbReference>
<keyword evidence="3" id="KW-0804">Transcription</keyword>
<dbReference type="RefSeq" id="WP_185004592.1">
    <property type="nucleotide sequence ID" value="NZ_BAAAUI010000010.1"/>
</dbReference>
<evidence type="ECO:0000256" key="4">
    <source>
        <dbReference type="PROSITE-ProRule" id="PRU00335"/>
    </source>
</evidence>
<evidence type="ECO:0000313" key="6">
    <source>
        <dbReference type="EMBL" id="MBB4678759.1"/>
    </source>
</evidence>
<dbReference type="Pfam" id="PF00440">
    <property type="entry name" value="TetR_N"/>
    <property type="match status" value="1"/>
</dbReference>
<evidence type="ECO:0000313" key="7">
    <source>
        <dbReference type="Proteomes" id="UP000533598"/>
    </source>
</evidence>
<name>A0A7W7FXC1_9PSEU</name>
<dbReference type="GO" id="GO:0000976">
    <property type="term" value="F:transcription cis-regulatory region binding"/>
    <property type="evidence" value="ECO:0007669"/>
    <property type="project" value="TreeGrafter"/>
</dbReference>
<dbReference type="GO" id="GO:0003700">
    <property type="term" value="F:DNA-binding transcription factor activity"/>
    <property type="evidence" value="ECO:0007669"/>
    <property type="project" value="TreeGrafter"/>
</dbReference>
<dbReference type="PANTHER" id="PTHR30055">
    <property type="entry name" value="HTH-TYPE TRANSCRIPTIONAL REGULATOR RUTR"/>
    <property type="match status" value="1"/>
</dbReference>
<accession>A0A7W7FXC1</accession>
<evidence type="ECO:0000256" key="3">
    <source>
        <dbReference type="ARBA" id="ARBA00023163"/>
    </source>
</evidence>
<evidence type="ECO:0000256" key="2">
    <source>
        <dbReference type="ARBA" id="ARBA00023125"/>
    </source>
</evidence>
<dbReference type="InterPro" id="IPR009057">
    <property type="entry name" value="Homeodomain-like_sf"/>
</dbReference>
<dbReference type="SUPFAM" id="SSF48498">
    <property type="entry name" value="Tetracyclin repressor-like, C-terminal domain"/>
    <property type="match status" value="1"/>
</dbReference>
<gene>
    <name evidence="6" type="ORF">HNR67_004877</name>
</gene>
<proteinExistence type="predicted"/>
<dbReference type="Proteomes" id="UP000533598">
    <property type="component" value="Unassembled WGS sequence"/>
</dbReference>
<dbReference type="Pfam" id="PF17932">
    <property type="entry name" value="TetR_C_24"/>
    <property type="match status" value="1"/>
</dbReference>
<dbReference type="PRINTS" id="PR00455">
    <property type="entry name" value="HTHTETR"/>
</dbReference>
<dbReference type="InterPro" id="IPR050109">
    <property type="entry name" value="HTH-type_TetR-like_transc_reg"/>
</dbReference>
<keyword evidence="2 4" id="KW-0238">DNA-binding</keyword>
<dbReference type="InterPro" id="IPR041490">
    <property type="entry name" value="KstR2_TetR_C"/>
</dbReference>
<feature type="DNA-binding region" description="H-T-H motif" evidence="4">
    <location>
        <begin position="34"/>
        <end position="53"/>
    </location>
</feature>
<dbReference type="AlphaFoldDB" id="A0A7W7FXC1"/>